<dbReference type="PANTHER" id="PTHR34501:SF9">
    <property type="entry name" value="MAJOR OUTER MEMBRANE PROTEIN P.IA"/>
    <property type="match status" value="1"/>
</dbReference>
<dbReference type="STRING" id="416944.SAMN05421548_11738"/>
<dbReference type="AlphaFoldDB" id="A0A1G6TGW3"/>
<dbReference type="PANTHER" id="PTHR34501">
    <property type="entry name" value="PROTEIN YDDL-RELATED"/>
    <property type="match status" value="1"/>
</dbReference>
<evidence type="ECO:0000256" key="7">
    <source>
        <dbReference type="ARBA" id="ARBA00023065"/>
    </source>
</evidence>
<evidence type="ECO:0000313" key="13">
    <source>
        <dbReference type="EMBL" id="SDD28402.1"/>
    </source>
</evidence>
<dbReference type="PRINTS" id="PR00184">
    <property type="entry name" value="NEISSPPORIN"/>
</dbReference>
<sequence>MFKCNKKSILTAFAASFACAGAYAQSSVSLYGVIDVGIDFNNNSGGHQLWHMQDGTYDGIYGSRWGLQGTEDLGGGLKAVFKLENGFNVINGTLAQGGREFGRQAYVGLSSDQLGTVTAGRQYESVVDFYQPVTMDGAWGGAWHAGDVDNSANSFRVDNSLKYMSPNIHGLTFGGLIGMTNSNSPGTSKIGLYSVGASYSGADLTVGAAYLHVKQPGTLLSGNYVPNTTGAAVGATGAFSYVGQPANEQIMAVGATYKLGAASIGINYSNVLFGQANGTNATVRFATYEAFGSYQFTPALSAGLGYSFTDGSIGYSSAKPKYHQIASTVEYTLTKRTFVYAMATYQIAAGAGQPADIFDGVTGTASSSNHQLATRVGIVHKF</sequence>
<dbReference type="PROSITE" id="PS51257">
    <property type="entry name" value="PROKAR_LIPOPROTEIN"/>
    <property type="match status" value="1"/>
</dbReference>
<feature type="signal peptide" evidence="11">
    <location>
        <begin position="1"/>
        <end position="24"/>
    </location>
</feature>
<evidence type="ECO:0000256" key="3">
    <source>
        <dbReference type="ARBA" id="ARBA00022448"/>
    </source>
</evidence>
<evidence type="ECO:0000256" key="6">
    <source>
        <dbReference type="ARBA" id="ARBA00022729"/>
    </source>
</evidence>
<dbReference type="Gene3D" id="2.40.160.10">
    <property type="entry name" value="Porin"/>
    <property type="match status" value="1"/>
</dbReference>
<evidence type="ECO:0000256" key="4">
    <source>
        <dbReference type="ARBA" id="ARBA00022452"/>
    </source>
</evidence>
<gene>
    <name evidence="13" type="ORF">SAMN05421548_11738</name>
</gene>
<keyword evidence="14" id="KW-1185">Reference proteome</keyword>
<dbReference type="GO" id="GO:0046930">
    <property type="term" value="C:pore complex"/>
    <property type="evidence" value="ECO:0007669"/>
    <property type="project" value="UniProtKB-KW"/>
</dbReference>
<proteinExistence type="predicted"/>
<evidence type="ECO:0000259" key="12">
    <source>
        <dbReference type="Pfam" id="PF13609"/>
    </source>
</evidence>
<dbReference type="RefSeq" id="WP_342713834.1">
    <property type="nucleotide sequence ID" value="NZ_FMYQ01000017.1"/>
</dbReference>
<dbReference type="InterPro" id="IPR002299">
    <property type="entry name" value="Porin_Neis"/>
</dbReference>
<feature type="chain" id="PRO_5011585664" evidence="11">
    <location>
        <begin position="25"/>
        <end position="382"/>
    </location>
</feature>
<feature type="domain" description="Porin" evidence="12">
    <location>
        <begin position="12"/>
        <end position="345"/>
    </location>
</feature>
<keyword evidence="5" id="KW-0812">Transmembrane</keyword>
<dbReference type="InterPro" id="IPR050298">
    <property type="entry name" value="Gram-neg_bact_OMP"/>
</dbReference>
<evidence type="ECO:0000256" key="9">
    <source>
        <dbReference type="ARBA" id="ARBA00023136"/>
    </source>
</evidence>
<keyword evidence="9" id="KW-0472">Membrane</keyword>
<keyword evidence="7" id="KW-0406">Ion transport</keyword>
<comment type="subunit">
    <text evidence="2">Homotrimer.</text>
</comment>
<keyword evidence="8" id="KW-0626">Porin</keyword>
<comment type="subcellular location">
    <subcellularLocation>
        <location evidence="1">Cell outer membrane</location>
        <topology evidence="1">Multi-pass membrane protein</topology>
    </subcellularLocation>
</comment>
<evidence type="ECO:0000313" key="14">
    <source>
        <dbReference type="Proteomes" id="UP000198908"/>
    </source>
</evidence>
<evidence type="ECO:0000256" key="5">
    <source>
        <dbReference type="ARBA" id="ARBA00022692"/>
    </source>
</evidence>
<accession>A0A1G6TGW3</accession>
<dbReference type="InterPro" id="IPR023614">
    <property type="entry name" value="Porin_dom_sf"/>
</dbReference>
<dbReference type="Proteomes" id="UP000198908">
    <property type="component" value="Unassembled WGS sequence"/>
</dbReference>
<evidence type="ECO:0000256" key="2">
    <source>
        <dbReference type="ARBA" id="ARBA00011233"/>
    </source>
</evidence>
<keyword evidence="3" id="KW-0813">Transport</keyword>
<name>A0A1G6TGW3_9BURK</name>
<dbReference type="SUPFAM" id="SSF56935">
    <property type="entry name" value="Porins"/>
    <property type="match status" value="1"/>
</dbReference>
<evidence type="ECO:0000256" key="10">
    <source>
        <dbReference type="ARBA" id="ARBA00023237"/>
    </source>
</evidence>
<dbReference type="GO" id="GO:0006811">
    <property type="term" value="P:monoatomic ion transport"/>
    <property type="evidence" value="ECO:0007669"/>
    <property type="project" value="UniProtKB-KW"/>
</dbReference>
<dbReference type="Pfam" id="PF13609">
    <property type="entry name" value="Porin_4"/>
    <property type="match status" value="1"/>
</dbReference>
<dbReference type="CDD" id="cd00342">
    <property type="entry name" value="gram_neg_porins"/>
    <property type="match status" value="1"/>
</dbReference>
<keyword evidence="6 11" id="KW-0732">Signal</keyword>
<reference evidence="14" key="1">
    <citation type="submission" date="2016-09" db="EMBL/GenBank/DDBJ databases">
        <authorList>
            <person name="Varghese N."/>
            <person name="Submissions S."/>
        </authorList>
    </citation>
    <scope>NUCLEOTIDE SEQUENCE [LARGE SCALE GENOMIC DNA]</scope>
    <source>
        <strain evidence="14">TNe-862</strain>
    </source>
</reference>
<evidence type="ECO:0000256" key="11">
    <source>
        <dbReference type="SAM" id="SignalP"/>
    </source>
</evidence>
<protein>
    <submittedName>
        <fullName evidence="13">Outer membrane protein (Porin)</fullName>
    </submittedName>
</protein>
<evidence type="ECO:0000256" key="1">
    <source>
        <dbReference type="ARBA" id="ARBA00004571"/>
    </source>
</evidence>
<dbReference type="EMBL" id="FMYQ01000017">
    <property type="protein sequence ID" value="SDD28402.1"/>
    <property type="molecule type" value="Genomic_DNA"/>
</dbReference>
<keyword evidence="10" id="KW-0998">Cell outer membrane</keyword>
<dbReference type="GO" id="GO:0009279">
    <property type="term" value="C:cell outer membrane"/>
    <property type="evidence" value="ECO:0007669"/>
    <property type="project" value="UniProtKB-SubCell"/>
</dbReference>
<organism evidence="13 14">
    <name type="scientific">Paraburkholderia lycopersici</name>
    <dbReference type="NCBI Taxonomy" id="416944"/>
    <lineage>
        <taxon>Bacteria</taxon>
        <taxon>Pseudomonadati</taxon>
        <taxon>Pseudomonadota</taxon>
        <taxon>Betaproteobacteria</taxon>
        <taxon>Burkholderiales</taxon>
        <taxon>Burkholderiaceae</taxon>
        <taxon>Paraburkholderia</taxon>
    </lineage>
</organism>
<evidence type="ECO:0000256" key="8">
    <source>
        <dbReference type="ARBA" id="ARBA00023114"/>
    </source>
</evidence>
<keyword evidence="4" id="KW-1134">Transmembrane beta strand</keyword>
<dbReference type="InterPro" id="IPR033900">
    <property type="entry name" value="Gram_neg_porin_domain"/>
</dbReference>
<dbReference type="GO" id="GO:0015288">
    <property type="term" value="F:porin activity"/>
    <property type="evidence" value="ECO:0007669"/>
    <property type="project" value="UniProtKB-KW"/>
</dbReference>